<dbReference type="Proteomes" id="UP000033085">
    <property type="component" value="Chromosome"/>
</dbReference>
<dbReference type="KEGG" id="ssof:SULC_0873"/>
<name>A0A0E3KBQ4_SACSO</name>
<sequence length="178" mass="19755">MANTMISDNFTLILRISMASIWLYAGILGKLLNSGFLNPSSEQYVGFTIQYLAQGSIIRQFLYIVAMPHPVLVGTLVMIGEISFGILTLIGLMSRLCSVVAFYTNLIYFLSASWTGAEEYGLNLLMMIINAYIIAYGSGNFSIDSLVLRKFNVVNNKILWIIVGSVIYIAVIVYLILI</sequence>
<evidence type="ECO:0000313" key="4">
    <source>
        <dbReference type="EMBL" id="AKA75927.1"/>
    </source>
</evidence>
<protein>
    <submittedName>
        <fullName evidence="5">DoxX family membrane protein</fullName>
    </submittedName>
</protein>
<evidence type="ECO:0000313" key="7">
    <source>
        <dbReference type="Proteomes" id="UP000033085"/>
    </source>
</evidence>
<evidence type="ECO:0000256" key="1">
    <source>
        <dbReference type="SAM" id="Phobius"/>
    </source>
</evidence>
<dbReference type="KEGG" id="ssoa:SULA_0872"/>
<dbReference type="EMBL" id="CP011057">
    <property type="protein sequence ID" value="AKA78620.1"/>
    <property type="molecule type" value="Genomic_DNA"/>
</dbReference>
<feature type="domain" description="TQO small subunit DoxD" evidence="2">
    <location>
        <begin position="10"/>
        <end position="168"/>
    </location>
</feature>
<dbReference type="GeneID" id="25403331"/>
<organism evidence="5 8">
    <name type="scientific">Saccharolobus solfataricus</name>
    <name type="common">Sulfolobus solfataricus</name>
    <dbReference type="NCBI Taxonomy" id="2287"/>
    <lineage>
        <taxon>Archaea</taxon>
        <taxon>Thermoproteota</taxon>
        <taxon>Thermoprotei</taxon>
        <taxon>Sulfolobales</taxon>
        <taxon>Sulfolobaceae</taxon>
        <taxon>Saccharolobus</taxon>
    </lineage>
</organism>
<dbReference type="PANTHER" id="PTHR39157">
    <property type="entry name" value="INTEGRAL MEMBRANE PROTEIN-RELATED"/>
    <property type="match status" value="1"/>
</dbReference>
<evidence type="ECO:0000313" key="8">
    <source>
        <dbReference type="Proteomes" id="UP000033106"/>
    </source>
</evidence>
<dbReference type="RefSeq" id="WP_009989117.1">
    <property type="nucleotide sequence ID" value="NZ_CP011055.2"/>
</dbReference>
<feature type="transmembrane region" description="Helical" evidence="1">
    <location>
        <begin position="158"/>
        <end position="177"/>
    </location>
</feature>
<evidence type="ECO:0000313" key="3">
    <source>
        <dbReference type="EMBL" id="AKA73228.1"/>
    </source>
</evidence>
<dbReference type="KEGG" id="ssol:SULB_0874"/>
<dbReference type="Pfam" id="PF04173">
    <property type="entry name" value="DoxD"/>
    <property type="match status" value="1"/>
</dbReference>
<reference evidence="6 7" key="1">
    <citation type="journal article" date="2015" name="Genome Announc.">
        <title>Complete Genome Sequence of Sulfolobus solfataricus Strain 98/2 and Evolved Derivatives.</title>
        <authorList>
            <person name="McCarthy S."/>
            <person name="Gradnigo J."/>
            <person name="Johnson T."/>
            <person name="Payne S."/>
            <person name="Lipzen A."/>
            <person name="Martin J."/>
            <person name="Schackwitz W."/>
            <person name="Moriyama E."/>
            <person name="Blum P."/>
        </authorList>
    </citation>
    <scope>NUCLEOTIDE SEQUENCE [LARGE SCALE GENOMIC DNA]</scope>
    <source>
        <strain evidence="6">98/2 SULC</strain>
        <strain evidence="3">SARC-B</strain>
        <strain evidence="4">SARC-C</strain>
        <strain evidence="5 8">SULA</strain>
        <strain evidence="7">SULB</strain>
    </source>
</reference>
<dbReference type="Proteomes" id="UP000033057">
    <property type="component" value="Chromosome"/>
</dbReference>
<evidence type="ECO:0000313" key="5">
    <source>
        <dbReference type="EMBL" id="AKA78620.1"/>
    </source>
</evidence>
<dbReference type="InterPro" id="IPR007301">
    <property type="entry name" value="DoxD"/>
</dbReference>
<keyword evidence="1" id="KW-0472">Membrane</keyword>
<dbReference type="AlphaFoldDB" id="A0A0E3KBQ4"/>
<proteinExistence type="predicted"/>
<evidence type="ECO:0000259" key="2">
    <source>
        <dbReference type="Pfam" id="PF04173"/>
    </source>
</evidence>
<keyword evidence="1" id="KW-0812">Transmembrane</keyword>
<dbReference type="EMBL" id="CP011055">
    <property type="protein sequence ID" value="AKA73228.1"/>
    <property type="molecule type" value="Genomic_DNA"/>
</dbReference>
<feature type="transmembrane region" description="Helical" evidence="1">
    <location>
        <begin position="12"/>
        <end position="32"/>
    </location>
</feature>
<dbReference type="PANTHER" id="PTHR39157:SF1">
    <property type="entry name" value="DOXX FAMILY PROTEIN"/>
    <property type="match status" value="1"/>
</dbReference>
<keyword evidence="1" id="KW-1133">Transmembrane helix</keyword>
<feature type="transmembrane region" description="Helical" evidence="1">
    <location>
        <begin position="86"/>
        <end position="108"/>
    </location>
</feature>
<evidence type="ECO:0000313" key="6">
    <source>
        <dbReference type="Proteomes" id="UP000033057"/>
    </source>
</evidence>
<dbReference type="Proteomes" id="UP000033106">
    <property type="component" value="Chromosome"/>
</dbReference>
<reference evidence="5" key="2">
    <citation type="submission" date="2018-10" db="EMBL/GenBank/DDBJ databases">
        <authorList>
            <person name="McCarthy S."/>
            <person name="Gradnigo J."/>
            <person name="Johnson T."/>
            <person name="Payne S."/>
            <person name="Lipzen A."/>
            <person name="Schackwitz W."/>
            <person name="Martin J."/>
            <person name="Moriyama E."/>
            <person name="Blum P."/>
        </authorList>
    </citation>
    <scope>NUCLEOTIDE SEQUENCE</scope>
    <source>
        <strain evidence="3">SARC-B</strain>
        <strain evidence="4">SARC-C</strain>
        <strain evidence="5">SULA</strain>
    </source>
</reference>
<dbReference type="EMBL" id="CP011056">
    <property type="protein sequence ID" value="AKA75927.1"/>
    <property type="molecule type" value="Genomic_DNA"/>
</dbReference>
<dbReference type="PATRIC" id="fig|2287.6.peg.924"/>
<gene>
    <name evidence="5" type="ORF">SULA_0872</name>
    <name evidence="3" type="ORF">SULB_0874</name>
    <name evidence="4" type="ORF">SULC_0873</name>
</gene>
<accession>A0A0E3KBQ4</accession>
<feature type="transmembrane region" description="Helical" evidence="1">
    <location>
        <begin position="120"/>
        <end position="138"/>
    </location>
</feature>